<dbReference type="Proteomes" id="UP000654075">
    <property type="component" value="Unassembled WGS sequence"/>
</dbReference>
<dbReference type="InterPro" id="IPR027417">
    <property type="entry name" value="P-loop_NTPase"/>
</dbReference>
<accession>A0A813D8U6</accession>
<gene>
    <name evidence="1" type="ORF">PGLA1383_LOCUS3800</name>
</gene>
<protein>
    <submittedName>
        <fullName evidence="1">Uncharacterized protein</fullName>
    </submittedName>
</protein>
<evidence type="ECO:0000313" key="2">
    <source>
        <dbReference type="Proteomes" id="UP000654075"/>
    </source>
</evidence>
<reference evidence="1" key="1">
    <citation type="submission" date="2021-02" db="EMBL/GenBank/DDBJ databases">
        <authorList>
            <person name="Dougan E. K."/>
            <person name="Rhodes N."/>
            <person name="Thang M."/>
            <person name="Chan C."/>
        </authorList>
    </citation>
    <scope>NUCLEOTIDE SEQUENCE</scope>
</reference>
<proteinExistence type="predicted"/>
<name>A0A813D8U6_POLGL</name>
<evidence type="ECO:0000313" key="1">
    <source>
        <dbReference type="EMBL" id="CAE8584877.1"/>
    </source>
</evidence>
<sequence>MAPYVLGFVVLVLVSVVGLLTWSHPHVDFHNAPPSKLSLTPEEVSAHLQNHTVLHIGGLHRSGTTLIAHWLAKHGDVAGLEHQPGADMRKATWIKRVMSEGIFLQTVYPKFGLDHDKFLIRKWIGQFAKKIPFLSE</sequence>
<dbReference type="EMBL" id="CAJNNV010001368">
    <property type="protein sequence ID" value="CAE8584877.1"/>
    <property type="molecule type" value="Genomic_DNA"/>
</dbReference>
<organism evidence="1 2">
    <name type="scientific">Polarella glacialis</name>
    <name type="common">Dinoflagellate</name>
    <dbReference type="NCBI Taxonomy" id="89957"/>
    <lineage>
        <taxon>Eukaryota</taxon>
        <taxon>Sar</taxon>
        <taxon>Alveolata</taxon>
        <taxon>Dinophyceae</taxon>
        <taxon>Suessiales</taxon>
        <taxon>Suessiaceae</taxon>
        <taxon>Polarella</taxon>
    </lineage>
</organism>
<comment type="caution">
    <text evidence="1">The sequence shown here is derived from an EMBL/GenBank/DDBJ whole genome shotgun (WGS) entry which is preliminary data.</text>
</comment>
<dbReference type="AlphaFoldDB" id="A0A813D8U6"/>
<feature type="non-terminal residue" evidence="1">
    <location>
        <position position="1"/>
    </location>
</feature>
<keyword evidence="2" id="KW-1185">Reference proteome</keyword>
<dbReference type="Gene3D" id="3.40.50.300">
    <property type="entry name" value="P-loop containing nucleotide triphosphate hydrolases"/>
    <property type="match status" value="1"/>
</dbReference>
<dbReference type="OrthoDB" id="425519at2759"/>